<feature type="transmembrane region" description="Helical" evidence="12">
    <location>
        <begin position="786"/>
        <end position="811"/>
    </location>
</feature>
<gene>
    <name evidence="14" type="ORF">JOB18_046242</name>
</gene>
<keyword evidence="7 12" id="KW-0472">Membrane</keyword>
<evidence type="ECO:0000256" key="11">
    <source>
        <dbReference type="ARBA" id="ARBA00023224"/>
    </source>
</evidence>
<evidence type="ECO:0000256" key="7">
    <source>
        <dbReference type="ARBA" id="ARBA00023136"/>
    </source>
</evidence>
<keyword evidence="8" id="KW-1015">Disulfide bond</keyword>
<dbReference type="GO" id="GO:0007631">
    <property type="term" value="P:feeding behavior"/>
    <property type="evidence" value="ECO:0007669"/>
    <property type="project" value="InterPro"/>
</dbReference>
<comment type="subcellular location">
    <subcellularLocation>
        <location evidence="1">Cell membrane</location>
        <topology evidence="1">Multi-pass membrane protein</topology>
    </subcellularLocation>
</comment>
<dbReference type="PROSITE" id="PS50262">
    <property type="entry name" value="G_PROTEIN_RECEP_F1_2"/>
    <property type="match status" value="1"/>
</dbReference>
<evidence type="ECO:0000256" key="5">
    <source>
        <dbReference type="ARBA" id="ARBA00022989"/>
    </source>
</evidence>
<dbReference type="SUPFAM" id="SSF81321">
    <property type="entry name" value="Family A G protein-coupled receptor-like"/>
    <property type="match status" value="1"/>
</dbReference>
<evidence type="ECO:0000256" key="6">
    <source>
        <dbReference type="ARBA" id="ARBA00023040"/>
    </source>
</evidence>
<dbReference type="Pfam" id="PF02351">
    <property type="entry name" value="GDNF"/>
    <property type="match status" value="2"/>
</dbReference>
<dbReference type="PANTHER" id="PTHR45695">
    <property type="entry name" value="LEUCOKININ RECEPTOR-RELATED"/>
    <property type="match status" value="1"/>
</dbReference>
<evidence type="ECO:0000256" key="4">
    <source>
        <dbReference type="ARBA" id="ARBA00022729"/>
    </source>
</evidence>
<dbReference type="InterPro" id="IPR017452">
    <property type="entry name" value="GPCR_Rhodpsn_7TM"/>
</dbReference>
<feature type="domain" description="G-protein coupled receptors family 1 profile" evidence="13">
    <location>
        <begin position="69"/>
        <end position="361"/>
    </location>
</feature>
<dbReference type="AlphaFoldDB" id="A0AAV6S792"/>
<protein>
    <submittedName>
        <fullName evidence="14">Orexin receptor type 2</fullName>
    </submittedName>
</protein>
<keyword evidence="3 12" id="KW-0812">Transmembrane</keyword>
<evidence type="ECO:0000256" key="1">
    <source>
        <dbReference type="ARBA" id="ARBA00004651"/>
    </source>
</evidence>
<evidence type="ECO:0000256" key="3">
    <source>
        <dbReference type="ARBA" id="ARBA00022692"/>
    </source>
</evidence>
<dbReference type="Pfam" id="PF03827">
    <property type="entry name" value="Orexin_rec2"/>
    <property type="match status" value="1"/>
</dbReference>
<comment type="caution">
    <text evidence="14">The sequence shown here is derived from an EMBL/GenBank/DDBJ whole genome shotgun (WGS) entry which is preliminary data.</text>
</comment>
<evidence type="ECO:0000313" key="14">
    <source>
        <dbReference type="EMBL" id="KAG7513052.1"/>
    </source>
</evidence>
<keyword evidence="6" id="KW-0297">G-protein coupled receptor</keyword>
<dbReference type="Proteomes" id="UP000693946">
    <property type="component" value="Linkage Group LG15"/>
</dbReference>
<dbReference type="EMBL" id="JAGKHQ010000007">
    <property type="protein sequence ID" value="KAG7513052.1"/>
    <property type="molecule type" value="Genomic_DNA"/>
</dbReference>
<feature type="transmembrane region" description="Helical" evidence="12">
    <location>
        <begin position="220"/>
        <end position="242"/>
    </location>
</feature>
<organism evidence="14 15">
    <name type="scientific">Solea senegalensis</name>
    <name type="common">Senegalese sole</name>
    <dbReference type="NCBI Taxonomy" id="28829"/>
    <lineage>
        <taxon>Eukaryota</taxon>
        <taxon>Metazoa</taxon>
        <taxon>Chordata</taxon>
        <taxon>Craniata</taxon>
        <taxon>Vertebrata</taxon>
        <taxon>Euteleostomi</taxon>
        <taxon>Actinopterygii</taxon>
        <taxon>Neopterygii</taxon>
        <taxon>Teleostei</taxon>
        <taxon>Neoteleostei</taxon>
        <taxon>Acanthomorphata</taxon>
        <taxon>Carangaria</taxon>
        <taxon>Pleuronectiformes</taxon>
        <taxon>Pleuronectoidei</taxon>
        <taxon>Soleidae</taxon>
        <taxon>Solea</taxon>
    </lineage>
</organism>
<evidence type="ECO:0000256" key="12">
    <source>
        <dbReference type="SAM" id="Phobius"/>
    </source>
</evidence>
<evidence type="ECO:0000313" key="15">
    <source>
        <dbReference type="Proteomes" id="UP000693946"/>
    </source>
</evidence>
<evidence type="ECO:0000256" key="8">
    <source>
        <dbReference type="ARBA" id="ARBA00023157"/>
    </source>
</evidence>
<dbReference type="PANTHER" id="PTHR45695:SF32">
    <property type="entry name" value="G PROTEIN-COUPLED RECEPTOR 15-LIKE"/>
    <property type="match status" value="1"/>
</dbReference>
<feature type="transmembrane region" description="Helical" evidence="12">
    <location>
        <begin position="53"/>
        <end position="78"/>
    </location>
</feature>
<accession>A0AAV6S792</accession>
<keyword evidence="11" id="KW-0807">Transducer</keyword>
<keyword evidence="10" id="KW-0325">Glycoprotein</keyword>
<dbReference type="GO" id="GO:0005886">
    <property type="term" value="C:plasma membrane"/>
    <property type="evidence" value="ECO:0007669"/>
    <property type="project" value="UniProtKB-SubCell"/>
</dbReference>
<keyword evidence="2" id="KW-1003">Cell membrane</keyword>
<dbReference type="GO" id="GO:0022410">
    <property type="term" value="P:circadian sleep/wake cycle process"/>
    <property type="evidence" value="ECO:0007669"/>
    <property type="project" value="InterPro"/>
</dbReference>
<evidence type="ECO:0000259" key="13">
    <source>
        <dbReference type="PROSITE" id="PS50262"/>
    </source>
</evidence>
<dbReference type="FunFam" id="1.20.1070.10:FF:000075">
    <property type="entry name" value="orexin receptor type 2"/>
    <property type="match status" value="1"/>
</dbReference>
<dbReference type="InterPro" id="IPR000276">
    <property type="entry name" value="GPCR_Rhodpsn"/>
</dbReference>
<feature type="transmembrane region" description="Helical" evidence="12">
    <location>
        <begin position="170"/>
        <end position="188"/>
    </location>
</feature>
<keyword evidence="9 14" id="KW-0675">Receptor</keyword>
<evidence type="ECO:0000256" key="2">
    <source>
        <dbReference type="ARBA" id="ARBA00022475"/>
    </source>
</evidence>
<keyword evidence="5 12" id="KW-1133">Transmembrane helix</keyword>
<evidence type="ECO:0000256" key="10">
    <source>
        <dbReference type="ARBA" id="ARBA00023180"/>
    </source>
</evidence>
<proteinExistence type="predicted"/>
<feature type="transmembrane region" description="Helical" evidence="12">
    <location>
        <begin position="90"/>
        <end position="110"/>
    </location>
</feature>
<keyword evidence="15" id="KW-1185">Reference proteome</keyword>
<dbReference type="GO" id="GO:0016499">
    <property type="term" value="F:orexin receptor activity"/>
    <property type="evidence" value="ECO:0007669"/>
    <property type="project" value="InterPro"/>
</dbReference>
<reference evidence="14 15" key="1">
    <citation type="journal article" date="2021" name="Sci. Rep.">
        <title>Chromosome anchoring in Senegalese sole (Solea senegalensis) reveals sex-associated markers and genome rearrangements in flatfish.</title>
        <authorList>
            <person name="Guerrero-Cozar I."/>
            <person name="Gomez-Garrido J."/>
            <person name="Berbel C."/>
            <person name="Martinez-Blanch J.F."/>
            <person name="Alioto T."/>
            <person name="Claros M.G."/>
            <person name="Gagnaire P.A."/>
            <person name="Manchado M."/>
        </authorList>
    </citation>
    <scope>NUCLEOTIDE SEQUENCE [LARGE SCALE GENOMIC DNA]</scope>
    <source>
        <strain evidence="14">Sse05_10M</strain>
    </source>
</reference>
<feature type="transmembrane region" description="Helical" evidence="12">
    <location>
        <begin position="301"/>
        <end position="320"/>
    </location>
</feature>
<evidence type="ECO:0000256" key="9">
    <source>
        <dbReference type="ARBA" id="ARBA00023170"/>
    </source>
</evidence>
<dbReference type="InterPro" id="IPR004060">
    <property type="entry name" value="Orexin_rcpt_2"/>
</dbReference>
<feature type="transmembrane region" description="Helical" evidence="12">
    <location>
        <begin position="130"/>
        <end position="149"/>
    </location>
</feature>
<keyword evidence="4" id="KW-0732">Signal</keyword>
<dbReference type="InterPro" id="IPR016017">
    <property type="entry name" value="GDNF/GAS1"/>
</dbReference>
<dbReference type="CDD" id="cd15208">
    <property type="entry name" value="7tmA_OXR"/>
    <property type="match status" value="1"/>
</dbReference>
<sequence>MSGITGNLDSEDYLSSAHLANSTDIHLDSAVDEDDELLRYIWREYLHPKQYEWVLIVAYIIVFFVSLIGNSLVCFAVWKNRHMRTVTNYFIVNLSFADVLVTIICLPASLVVDITETWFFGKTLCKVVPYLQTISVSVSVLTLSCIAQDRWYAICHPLMFKSTAKRARRSIVIIWIVSCIIMIPQAIVMECSSLLPELTNKTSLFTVCDEHWGAEIYPKVYHTCFFIVTYFAPLCLMVLAYIQICHKLWCHQIPGSTSVMQRKWRSIQCSAPVSGPGEPVRVRTSTVCAEIKQVRARRKTARMLMVVLFVFALCYLPISVLNVMKRVFGTFKNTDRETVYTWFIFSHWLIYANSAANPIIYNFLSGKFRGEFKAAFSCCCHSRGQNETKRIRTRTSTDSRKSLSTQVNNMDNERGRDQLQIRSSVSLHSFTTAIMHLTHVEAVVILGIVIPQMSSLVASSTPSDCLAAVDTCMSDLCKNGQAFYNAMCNNEGCQIKGSEVCNMTIQNVLDQFPTLRGCLCAWEEEEEELCDSIQALATQCHRQPANQLKRSTVMDWKSSTLMGYEHDGAGSCSDQMRVCISDAICNKYMASVLQACAADLCNQDHCQQVTGHFYGTMPQNVAEMLLMCECEASDQSCLQMKTALHSGTCGDRTLSCHDTVKQCHNDRNCRALLKAFRAKCWSFVDAECSDSDLSSDGCPTIMDPALISGADSECKKAFIATLGTVLHHPCSCKGVHKDDLHTCNMVHNVLHNRTIFMTSWRSSRGSSIPQGSGDSEQSHTWSYDHLLYAFTTVLLIGVVVLMPLVIVGTAWMMRKRERTKFHHPHKSVMIF</sequence>
<dbReference type="Pfam" id="PF00001">
    <property type="entry name" value="7tm_1"/>
    <property type="match status" value="1"/>
</dbReference>
<name>A0AAV6S792_SOLSE</name>
<dbReference type="SMART" id="SM00907">
    <property type="entry name" value="GDNF"/>
    <property type="match status" value="2"/>
</dbReference>